<comment type="function">
    <text evidence="5">NDH-1 shuttles electrons from NADH, via FMN and iron-sulfur (Fe-S) centers, to quinones in the respiratory chain. The immediate electron acceptor for the enzyme in this species is believed to be ubiquinone. Couples the redox reaction to proton translocation (for every two electrons transferred, four hydrogen ions are translocated across the cytoplasmic membrane), and thus conserves the redox energy in a proton gradient.</text>
</comment>
<feature type="transmembrane region" description="Helical" evidence="5">
    <location>
        <begin position="323"/>
        <end position="345"/>
    </location>
</feature>
<comment type="catalytic activity">
    <reaction evidence="5">
        <text>a quinone + NADH + 5 H(+)(in) = a quinol + NAD(+) + 4 H(+)(out)</text>
        <dbReference type="Rhea" id="RHEA:57888"/>
        <dbReference type="ChEBI" id="CHEBI:15378"/>
        <dbReference type="ChEBI" id="CHEBI:24646"/>
        <dbReference type="ChEBI" id="CHEBI:57540"/>
        <dbReference type="ChEBI" id="CHEBI:57945"/>
        <dbReference type="ChEBI" id="CHEBI:132124"/>
    </reaction>
</comment>
<feature type="transmembrane region" description="Helical" evidence="5">
    <location>
        <begin position="12"/>
        <end position="29"/>
    </location>
</feature>
<dbReference type="EC" id="7.1.1.-" evidence="5"/>
<evidence type="ECO:0000313" key="8">
    <source>
        <dbReference type="EMBL" id="RKQ71648.1"/>
    </source>
</evidence>
<keyword evidence="4 5" id="KW-0472">Membrane</keyword>
<comment type="subcellular location">
    <subcellularLocation>
        <location evidence="5">Cell membrane</location>
        <topology evidence="5">Multi-pass membrane protein</topology>
    </subcellularLocation>
    <subcellularLocation>
        <location evidence="1">Endomembrane system</location>
        <topology evidence="1">Multi-pass membrane protein</topology>
    </subcellularLocation>
    <subcellularLocation>
        <location evidence="6">Membrane</location>
        <topology evidence="6">Multi-pass membrane protein</topology>
    </subcellularLocation>
</comment>
<keyword evidence="5" id="KW-0830">Ubiquinone</keyword>
<dbReference type="Proteomes" id="UP000282211">
    <property type="component" value="Unassembled WGS sequence"/>
</dbReference>
<protein>
    <recommendedName>
        <fullName evidence="5">NADH-quinone oxidoreductase subunit N</fullName>
        <ecNumber evidence="5">7.1.1.-</ecNumber>
    </recommendedName>
    <alternativeName>
        <fullName evidence="5">NADH dehydrogenase I subunit N</fullName>
    </alternativeName>
    <alternativeName>
        <fullName evidence="5">NDH-1 subunit N</fullName>
    </alternativeName>
</protein>
<dbReference type="OrthoDB" id="9811718at2"/>
<feature type="transmembrane region" description="Helical" evidence="5">
    <location>
        <begin position="399"/>
        <end position="420"/>
    </location>
</feature>
<dbReference type="RefSeq" id="WP_121099405.1">
    <property type="nucleotide sequence ID" value="NZ_RBII01000001.1"/>
</dbReference>
<gene>
    <name evidence="5" type="primary">nuoN</name>
    <name evidence="8" type="ORF">DES40_0975</name>
</gene>
<comment type="subunit">
    <text evidence="5">NDH-1 is composed of 14 different subunits. Subunits NuoA, H, J, K, L, M, N constitute the membrane sector of the complex.</text>
</comment>
<keyword evidence="2 5" id="KW-0812">Transmembrane</keyword>
<dbReference type="Pfam" id="PF00361">
    <property type="entry name" value="Proton_antipo_M"/>
    <property type="match status" value="1"/>
</dbReference>
<evidence type="ECO:0000256" key="5">
    <source>
        <dbReference type="HAMAP-Rule" id="MF_00445"/>
    </source>
</evidence>
<comment type="caution">
    <text evidence="8">The sequence shown here is derived from an EMBL/GenBank/DDBJ whole genome shotgun (WGS) entry which is preliminary data.</text>
</comment>
<keyword evidence="5" id="KW-0520">NAD</keyword>
<dbReference type="InParanoid" id="A0A420WKV2"/>
<dbReference type="InterPro" id="IPR010096">
    <property type="entry name" value="NADH-Q_OxRdtase_suN/2"/>
</dbReference>
<sequence>MLQTLSLFAPELWLAISASLLLGFGYWGGKDRSDFARYYAIIILIVFALMSYVLGEPEGFAFNEALIVDSFSQFAKLIIGFAAAAALLFSKSYFKTERLERYEYSVLTLYSVLGMSIMASSNNLLSLYIGIEMQSLALYVMAAFNRDSLRASEAGLKYFVLGALSSGLLLYGASLVYGFTGSLDFGTIGAVVSDSGTTPGIIAGMVFLLCGLAFKISAAPFHMWTPDVYEGSPTPVTGFFASAPKFAAMVLIARVLVGPFEGIVSSWQQVIVVISVLSMVVGVFGALQQTNIKRLMAYSSISNMGYALVPLAAGTVAGVQGMLTFMSIYVITTIGVFALILQMRIRDGMVEQISDLGGLSKSNRGMAILMTLFMFSLMGIPPMLGFFGKLFAFLPAADAGLMPLVVIALVASVIGAFYYLRVVKTMWFEDTRHEFVEAPRNLRFLSLVSGLLILPVLLLPLISTDARGLIAKAAASLF</sequence>
<dbReference type="HAMAP" id="MF_00445">
    <property type="entry name" value="NDH1_NuoN_1"/>
    <property type="match status" value="1"/>
</dbReference>
<keyword evidence="5" id="KW-1003">Cell membrane</keyword>
<feature type="transmembrane region" description="Helical" evidence="5">
    <location>
        <begin position="156"/>
        <end position="180"/>
    </location>
</feature>
<evidence type="ECO:0000256" key="2">
    <source>
        <dbReference type="ARBA" id="ARBA00022692"/>
    </source>
</evidence>
<dbReference type="EMBL" id="RBII01000001">
    <property type="protein sequence ID" value="RKQ71648.1"/>
    <property type="molecule type" value="Genomic_DNA"/>
</dbReference>
<feature type="transmembrane region" description="Helical" evidence="5">
    <location>
        <begin position="125"/>
        <end position="144"/>
    </location>
</feature>
<feature type="transmembrane region" description="Helical" evidence="5">
    <location>
        <begin position="74"/>
        <end position="90"/>
    </location>
</feature>
<evidence type="ECO:0000313" key="9">
    <source>
        <dbReference type="Proteomes" id="UP000282211"/>
    </source>
</evidence>
<name>A0A420WKV2_9PROT</name>
<feature type="transmembrane region" description="Helical" evidence="5">
    <location>
        <begin position="366"/>
        <end position="387"/>
    </location>
</feature>
<feature type="transmembrane region" description="Helical" evidence="5">
    <location>
        <begin position="36"/>
        <end position="54"/>
    </location>
</feature>
<dbReference type="NCBIfam" id="TIGR01770">
    <property type="entry name" value="NDH_I_N"/>
    <property type="match status" value="1"/>
</dbReference>
<feature type="transmembrane region" description="Helical" evidence="5">
    <location>
        <begin position="295"/>
        <end position="317"/>
    </location>
</feature>
<dbReference type="GO" id="GO:0050136">
    <property type="term" value="F:NADH dehydrogenase (quinone) (non-electrogenic) activity"/>
    <property type="evidence" value="ECO:0007669"/>
    <property type="project" value="UniProtKB-UniRule"/>
</dbReference>
<keyword evidence="3 5" id="KW-1133">Transmembrane helix</keyword>
<feature type="transmembrane region" description="Helical" evidence="5">
    <location>
        <begin position="200"/>
        <end position="224"/>
    </location>
</feature>
<dbReference type="PANTHER" id="PTHR22773">
    <property type="entry name" value="NADH DEHYDROGENASE"/>
    <property type="match status" value="1"/>
</dbReference>
<dbReference type="GO" id="GO:0005886">
    <property type="term" value="C:plasma membrane"/>
    <property type="evidence" value="ECO:0007669"/>
    <property type="project" value="UniProtKB-SubCell"/>
</dbReference>
<dbReference type="GO" id="GO:0012505">
    <property type="term" value="C:endomembrane system"/>
    <property type="evidence" value="ECO:0007669"/>
    <property type="project" value="UniProtKB-SubCell"/>
</dbReference>
<keyword evidence="5" id="KW-1278">Translocase</keyword>
<dbReference type="GO" id="GO:0048038">
    <property type="term" value="F:quinone binding"/>
    <property type="evidence" value="ECO:0007669"/>
    <property type="project" value="UniProtKB-KW"/>
</dbReference>
<dbReference type="InterPro" id="IPR001750">
    <property type="entry name" value="ND/Mrp_TM"/>
</dbReference>
<evidence type="ECO:0000256" key="6">
    <source>
        <dbReference type="RuleBase" id="RU000320"/>
    </source>
</evidence>
<dbReference type="PRINTS" id="PR01434">
    <property type="entry name" value="NADHDHGNASE5"/>
</dbReference>
<keyword evidence="5" id="KW-0874">Quinone</keyword>
<feature type="transmembrane region" description="Helical" evidence="5">
    <location>
        <begin position="102"/>
        <end position="119"/>
    </location>
</feature>
<evidence type="ECO:0000259" key="7">
    <source>
        <dbReference type="Pfam" id="PF00361"/>
    </source>
</evidence>
<feature type="domain" description="NADH:quinone oxidoreductase/Mrp antiporter transmembrane" evidence="7">
    <location>
        <begin position="121"/>
        <end position="415"/>
    </location>
</feature>
<evidence type="ECO:0000256" key="3">
    <source>
        <dbReference type="ARBA" id="ARBA00022989"/>
    </source>
</evidence>
<dbReference type="GO" id="GO:0042773">
    <property type="term" value="P:ATP synthesis coupled electron transport"/>
    <property type="evidence" value="ECO:0007669"/>
    <property type="project" value="InterPro"/>
</dbReference>
<dbReference type="FunCoup" id="A0A420WKV2">
    <property type="interactions" value="129"/>
</dbReference>
<reference evidence="8 9" key="1">
    <citation type="submission" date="2018-10" db="EMBL/GenBank/DDBJ databases">
        <title>Genomic Encyclopedia of Type Strains, Phase IV (KMG-IV): sequencing the most valuable type-strain genomes for metagenomic binning, comparative biology and taxonomic classification.</title>
        <authorList>
            <person name="Goeker M."/>
        </authorList>
    </citation>
    <scope>NUCLEOTIDE SEQUENCE [LARGE SCALE GENOMIC DNA]</scope>
    <source>
        <strain evidence="8 9">DSM 22008</strain>
    </source>
</reference>
<proteinExistence type="inferred from homology"/>
<organism evidence="8 9">
    <name type="scientific">Litorimonas taeanensis</name>
    <dbReference type="NCBI Taxonomy" id="568099"/>
    <lineage>
        <taxon>Bacteria</taxon>
        <taxon>Pseudomonadati</taxon>
        <taxon>Pseudomonadota</taxon>
        <taxon>Alphaproteobacteria</taxon>
        <taxon>Maricaulales</taxon>
        <taxon>Robiginitomaculaceae</taxon>
    </lineage>
</organism>
<keyword evidence="5" id="KW-0813">Transport</keyword>
<dbReference type="NCBIfam" id="NF004440">
    <property type="entry name" value="PRK05777.1-3"/>
    <property type="match status" value="1"/>
</dbReference>
<feature type="transmembrane region" description="Helical" evidence="5">
    <location>
        <begin position="236"/>
        <end position="257"/>
    </location>
</feature>
<feature type="transmembrane region" description="Helical" evidence="5">
    <location>
        <begin position="269"/>
        <end position="288"/>
    </location>
</feature>
<comment type="similarity">
    <text evidence="5">Belongs to the complex I subunit 2 family.</text>
</comment>
<evidence type="ECO:0000256" key="1">
    <source>
        <dbReference type="ARBA" id="ARBA00004127"/>
    </source>
</evidence>
<dbReference type="AlphaFoldDB" id="A0A420WKV2"/>
<feature type="transmembrane region" description="Helical" evidence="5">
    <location>
        <begin position="441"/>
        <end position="462"/>
    </location>
</feature>
<evidence type="ECO:0000256" key="4">
    <source>
        <dbReference type="ARBA" id="ARBA00023136"/>
    </source>
</evidence>
<keyword evidence="9" id="KW-1185">Reference proteome</keyword>
<dbReference type="GO" id="GO:0008137">
    <property type="term" value="F:NADH dehydrogenase (ubiquinone) activity"/>
    <property type="evidence" value="ECO:0007669"/>
    <property type="project" value="InterPro"/>
</dbReference>
<accession>A0A420WKV2</accession>